<name>A0ABY2QDF7_9SPHN</name>
<evidence type="ECO:0000259" key="1">
    <source>
        <dbReference type="Pfam" id="PF07969"/>
    </source>
</evidence>
<sequence>MCCAGRPILSLASPPGLTSGGRHVKKRNKRLAIGTAAALAGAASWSALSARATPEFDLVIAGGRVIDPESGLDAVRSIGIKDGRVAAISDELLAGKSRIDAKGLVVAPGFIDVHSHAQTIPGGWMQALDGVTTALELETGRWPVDDSYRAAAAEGRPINYGFSVSWGGIRTELLGARAKGLATADEIKMILRKVEEGLDAGGLGVGTPVGYWTETNRTEYWDVAKLAAARDVPMFTHVRSKNSRDPHSAVEAFGEVIATAATTGAHMHLCHINSSGLRDIPRLVEMIVKARSYGIPVTSEAYPWGAGSTGIDVPFLQVKNLPLLDIKASNIEVVATGEHPASDARLAELQRQNPNAGVFVHYLNEAVGPDRRLIEQSVLVPDGFIASDAVNYSVGAEDFTAPKWPFPGNVYGHPRTASTFTKVLGEYVRERQLLSLPDAIRRSTILPAQLMEPVAPEMKRKGRIKPGADADIVVFDPSTVGAVATYAKPTAPSRGMRYVLVGGNYVVRDGKLLSETRFGRPLRGGLAK</sequence>
<dbReference type="Gene3D" id="2.30.40.10">
    <property type="entry name" value="Urease, subunit C, domain 1"/>
    <property type="match status" value="1"/>
</dbReference>
<dbReference type="InterPro" id="IPR011059">
    <property type="entry name" value="Metal-dep_hydrolase_composite"/>
</dbReference>
<dbReference type="NCBIfam" id="NF006560">
    <property type="entry name" value="PRK09061.1"/>
    <property type="match status" value="1"/>
</dbReference>
<dbReference type="Proteomes" id="UP000308038">
    <property type="component" value="Unassembled WGS sequence"/>
</dbReference>
<reference evidence="2 3" key="1">
    <citation type="submission" date="2019-04" db="EMBL/GenBank/DDBJ databases">
        <title>Microbes associate with the intestines of laboratory mice.</title>
        <authorList>
            <person name="Navarre W."/>
            <person name="Wong E."/>
            <person name="Huang K.C."/>
            <person name="Tropini C."/>
            <person name="Ng K."/>
            <person name="Yu B."/>
        </authorList>
    </citation>
    <scope>NUCLEOTIDE SEQUENCE [LARGE SCALE GENOMIC DNA]</scope>
    <source>
        <strain evidence="2 3">NM83_B4-11</strain>
    </source>
</reference>
<evidence type="ECO:0000313" key="3">
    <source>
        <dbReference type="Proteomes" id="UP000308038"/>
    </source>
</evidence>
<comment type="caution">
    <text evidence="2">The sequence shown here is derived from an EMBL/GenBank/DDBJ whole genome shotgun (WGS) entry which is preliminary data.</text>
</comment>
<dbReference type="SUPFAM" id="SSF51556">
    <property type="entry name" value="Metallo-dependent hydrolases"/>
    <property type="match status" value="1"/>
</dbReference>
<accession>A0ABY2QDF7</accession>
<organism evidence="2 3">
    <name type="scientific">Sphingomonas olei</name>
    <dbReference type="NCBI Taxonomy" id="1886787"/>
    <lineage>
        <taxon>Bacteria</taxon>
        <taxon>Pseudomonadati</taxon>
        <taxon>Pseudomonadota</taxon>
        <taxon>Alphaproteobacteria</taxon>
        <taxon>Sphingomonadales</taxon>
        <taxon>Sphingomonadaceae</taxon>
        <taxon>Sphingomonas</taxon>
    </lineage>
</organism>
<feature type="domain" description="Amidohydrolase 3" evidence="1">
    <location>
        <begin position="99"/>
        <end position="507"/>
    </location>
</feature>
<dbReference type="InterPro" id="IPR013108">
    <property type="entry name" value="Amidohydro_3"/>
</dbReference>
<dbReference type="Pfam" id="PF07969">
    <property type="entry name" value="Amidohydro_3"/>
    <property type="match status" value="1"/>
</dbReference>
<dbReference type="PANTHER" id="PTHR11647:SF1">
    <property type="entry name" value="COLLAPSIN RESPONSE MEDIATOR PROTEIN"/>
    <property type="match status" value="1"/>
</dbReference>
<proteinExistence type="predicted"/>
<gene>
    <name evidence="2" type="ORF">E5988_15825</name>
</gene>
<dbReference type="EMBL" id="SSTI01000016">
    <property type="protein sequence ID" value="THG37590.1"/>
    <property type="molecule type" value="Genomic_DNA"/>
</dbReference>
<dbReference type="PANTHER" id="PTHR11647">
    <property type="entry name" value="HYDRANTOINASE/DIHYDROPYRIMIDINASE FAMILY MEMBER"/>
    <property type="match status" value="1"/>
</dbReference>
<evidence type="ECO:0000313" key="2">
    <source>
        <dbReference type="EMBL" id="THG37590.1"/>
    </source>
</evidence>
<dbReference type="InterPro" id="IPR050378">
    <property type="entry name" value="Metallo-dep_Hydrolases_sf"/>
</dbReference>
<dbReference type="Gene3D" id="3.20.20.140">
    <property type="entry name" value="Metal-dependent hydrolases"/>
    <property type="match status" value="1"/>
</dbReference>
<dbReference type="InterPro" id="IPR032466">
    <property type="entry name" value="Metal_Hydrolase"/>
</dbReference>
<keyword evidence="3" id="KW-1185">Reference proteome</keyword>
<dbReference type="SUPFAM" id="SSF51338">
    <property type="entry name" value="Composite domain of metallo-dependent hydrolases"/>
    <property type="match status" value="1"/>
</dbReference>
<protein>
    <submittedName>
        <fullName evidence="2">D-glutamate deacylase</fullName>
    </submittedName>
</protein>